<organism evidence="4 5">
    <name type="scientific">Nitratireductor arenosus</name>
    <dbReference type="NCBI Taxonomy" id="2682096"/>
    <lineage>
        <taxon>Bacteria</taxon>
        <taxon>Pseudomonadati</taxon>
        <taxon>Pseudomonadota</taxon>
        <taxon>Alphaproteobacteria</taxon>
        <taxon>Hyphomicrobiales</taxon>
        <taxon>Phyllobacteriaceae</taxon>
        <taxon>Nitratireductor</taxon>
    </lineage>
</organism>
<dbReference type="GO" id="GO:0016034">
    <property type="term" value="F:maleylacetoacetate isomerase activity"/>
    <property type="evidence" value="ECO:0007669"/>
    <property type="project" value="UniProtKB-EC"/>
</dbReference>
<dbReference type="Gene3D" id="1.20.1050.10">
    <property type="match status" value="1"/>
</dbReference>
<accession>A0A844QFC4</accession>
<dbReference type="InterPro" id="IPR036249">
    <property type="entry name" value="Thioredoxin-like_sf"/>
</dbReference>
<dbReference type="SFLD" id="SFLDG00358">
    <property type="entry name" value="Main_(cytGST)"/>
    <property type="match status" value="1"/>
</dbReference>
<dbReference type="PROSITE" id="PS50404">
    <property type="entry name" value="GST_NTER"/>
    <property type="match status" value="1"/>
</dbReference>
<dbReference type="InterPro" id="IPR036282">
    <property type="entry name" value="Glutathione-S-Trfase_C_sf"/>
</dbReference>
<dbReference type="SFLD" id="SFLDS00019">
    <property type="entry name" value="Glutathione_Transferase_(cytos"/>
    <property type="match status" value="1"/>
</dbReference>
<dbReference type="SUPFAM" id="SSF52833">
    <property type="entry name" value="Thioredoxin-like"/>
    <property type="match status" value="1"/>
</dbReference>
<gene>
    <name evidence="4" type="primary">maiA</name>
    <name evidence="4" type="ORF">GN330_05595</name>
</gene>
<dbReference type="Pfam" id="PF13417">
    <property type="entry name" value="GST_N_3"/>
    <property type="match status" value="1"/>
</dbReference>
<dbReference type="GO" id="GO:0006749">
    <property type="term" value="P:glutathione metabolic process"/>
    <property type="evidence" value="ECO:0007669"/>
    <property type="project" value="TreeGrafter"/>
</dbReference>
<comment type="similarity">
    <text evidence="1">Belongs to the GST superfamily. Zeta family.</text>
</comment>
<evidence type="ECO:0000259" key="3">
    <source>
        <dbReference type="PROSITE" id="PS50405"/>
    </source>
</evidence>
<dbReference type="RefSeq" id="WP_343040293.1">
    <property type="nucleotide sequence ID" value="NZ_WPHG01000001.1"/>
</dbReference>
<dbReference type="CDD" id="cd03191">
    <property type="entry name" value="GST_C_Zeta"/>
    <property type="match status" value="1"/>
</dbReference>
<sequence length="214" mass="23403">MKLYTYFRSSAAYRVRIALALKGLSFKPVYVHLVKNGGEHRSSSYRAVNPQGLVPALEDDGAVVSQSIAICEYLEEKYPDPALLPATHADRAYVRALMAAVACDIHPLNNLRVLNHLTGPLQLSDDVRLGWYKHWIAVGFEALESQLVASGVAGRFAFGDTPTLADAFLVPQVYNARRFDCPLDAYPTITRIADACEALDAFHAARPEAQGDAA</sequence>
<evidence type="ECO:0000259" key="2">
    <source>
        <dbReference type="PROSITE" id="PS50404"/>
    </source>
</evidence>
<dbReference type="Pfam" id="PF13410">
    <property type="entry name" value="GST_C_2"/>
    <property type="match status" value="1"/>
</dbReference>
<dbReference type="GO" id="GO:0006559">
    <property type="term" value="P:L-phenylalanine catabolic process"/>
    <property type="evidence" value="ECO:0007669"/>
    <property type="project" value="TreeGrafter"/>
</dbReference>
<feature type="domain" description="GST N-terminal" evidence="2">
    <location>
        <begin position="1"/>
        <end position="82"/>
    </location>
</feature>
<dbReference type="InterPro" id="IPR040079">
    <property type="entry name" value="Glutathione_S-Trfase"/>
</dbReference>
<dbReference type="Gene3D" id="3.40.30.10">
    <property type="entry name" value="Glutaredoxin"/>
    <property type="match status" value="1"/>
</dbReference>
<dbReference type="EC" id="5.2.1.2" evidence="4"/>
<dbReference type="InterPro" id="IPR034330">
    <property type="entry name" value="GST_Zeta_C"/>
</dbReference>
<dbReference type="InterPro" id="IPR005955">
    <property type="entry name" value="GST_Zeta"/>
</dbReference>
<dbReference type="EMBL" id="WPHG01000001">
    <property type="protein sequence ID" value="MVA96720.1"/>
    <property type="molecule type" value="Genomic_DNA"/>
</dbReference>
<evidence type="ECO:0000313" key="4">
    <source>
        <dbReference type="EMBL" id="MVA96720.1"/>
    </source>
</evidence>
<keyword evidence="4" id="KW-0413">Isomerase</keyword>
<dbReference type="SUPFAM" id="SSF47616">
    <property type="entry name" value="GST C-terminal domain-like"/>
    <property type="match status" value="1"/>
</dbReference>
<keyword evidence="5" id="KW-1185">Reference proteome</keyword>
<proteinExistence type="inferred from homology"/>
<comment type="caution">
    <text evidence="4">The sequence shown here is derived from an EMBL/GenBank/DDBJ whole genome shotgun (WGS) entry which is preliminary data.</text>
</comment>
<evidence type="ECO:0000313" key="5">
    <source>
        <dbReference type="Proteomes" id="UP000463224"/>
    </source>
</evidence>
<dbReference type="NCBIfam" id="TIGR01262">
    <property type="entry name" value="maiA"/>
    <property type="match status" value="1"/>
</dbReference>
<dbReference type="InterPro" id="IPR034333">
    <property type="entry name" value="GST_Zeta_N"/>
</dbReference>
<reference evidence="4 5" key="1">
    <citation type="submission" date="2019-12" db="EMBL/GenBank/DDBJ databases">
        <title>Nitratireductor arenosus sp. nov., Isolated from sea sand, Jeju island, South Korea.</title>
        <authorList>
            <person name="Kim W."/>
        </authorList>
    </citation>
    <scope>NUCLEOTIDE SEQUENCE [LARGE SCALE GENOMIC DNA]</scope>
    <source>
        <strain evidence="4 5">CAU 1489</strain>
    </source>
</reference>
<name>A0A844QFC4_9HYPH</name>
<dbReference type="PANTHER" id="PTHR42673:SF21">
    <property type="entry name" value="GLUTATHIONE S-TRANSFERASE YFCF"/>
    <property type="match status" value="1"/>
</dbReference>
<dbReference type="GO" id="GO:0005737">
    <property type="term" value="C:cytoplasm"/>
    <property type="evidence" value="ECO:0007669"/>
    <property type="project" value="InterPro"/>
</dbReference>
<feature type="domain" description="GST C-terminal" evidence="3">
    <location>
        <begin position="87"/>
        <end position="214"/>
    </location>
</feature>
<dbReference type="InterPro" id="IPR010987">
    <property type="entry name" value="Glutathione-S-Trfase_C-like"/>
</dbReference>
<dbReference type="InterPro" id="IPR004045">
    <property type="entry name" value="Glutathione_S-Trfase_N"/>
</dbReference>
<dbReference type="PROSITE" id="PS50405">
    <property type="entry name" value="GST_CTER"/>
    <property type="match status" value="1"/>
</dbReference>
<dbReference type="AlphaFoldDB" id="A0A844QFC4"/>
<dbReference type="FunFam" id="1.20.1050.10:FF:000017">
    <property type="entry name" value="Maleylacetoacetate isomerase"/>
    <property type="match status" value="1"/>
</dbReference>
<dbReference type="GO" id="GO:0004364">
    <property type="term" value="F:glutathione transferase activity"/>
    <property type="evidence" value="ECO:0007669"/>
    <property type="project" value="TreeGrafter"/>
</dbReference>
<dbReference type="Proteomes" id="UP000463224">
    <property type="component" value="Unassembled WGS sequence"/>
</dbReference>
<protein>
    <submittedName>
        <fullName evidence="4">Maleylacetoacetate isomerase</fullName>
        <ecNumber evidence="4">5.2.1.2</ecNumber>
    </submittedName>
</protein>
<dbReference type="CDD" id="cd03042">
    <property type="entry name" value="GST_N_Zeta"/>
    <property type="match status" value="1"/>
</dbReference>
<dbReference type="PANTHER" id="PTHR42673">
    <property type="entry name" value="MALEYLACETOACETATE ISOMERASE"/>
    <property type="match status" value="1"/>
</dbReference>
<evidence type="ECO:0000256" key="1">
    <source>
        <dbReference type="ARBA" id="ARBA00010007"/>
    </source>
</evidence>